<dbReference type="InterPro" id="IPR011009">
    <property type="entry name" value="Kinase-like_dom_sf"/>
</dbReference>
<keyword evidence="1" id="KW-0175">Coiled coil</keyword>
<dbReference type="PANTHER" id="PTHR21064:SF5">
    <property type="entry name" value="SLR1880 PROTEIN"/>
    <property type="match status" value="1"/>
</dbReference>
<protein>
    <submittedName>
        <fullName evidence="3">Phosphotransferase enzyme family protein</fullName>
    </submittedName>
</protein>
<organism evidence="3 4">
    <name type="scientific">Thermoflavifilum thermophilum</name>
    <dbReference type="NCBI Taxonomy" id="1393122"/>
    <lineage>
        <taxon>Bacteria</taxon>
        <taxon>Pseudomonadati</taxon>
        <taxon>Bacteroidota</taxon>
        <taxon>Chitinophagia</taxon>
        <taxon>Chitinophagales</taxon>
        <taxon>Chitinophagaceae</taxon>
        <taxon>Thermoflavifilum</taxon>
    </lineage>
</organism>
<reference evidence="4" key="1">
    <citation type="submission" date="2016-10" db="EMBL/GenBank/DDBJ databases">
        <authorList>
            <person name="Varghese N."/>
            <person name="Submissions S."/>
        </authorList>
    </citation>
    <scope>NUCLEOTIDE SEQUENCE [LARGE SCALE GENOMIC DNA]</scope>
    <source>
        <strain evidence="4">DSM 14807</strain>
    </source>
</reference>
<evidence type="ECO:0000256" key="1">
    <source>
        <dbReference type="SAM" id="Coils"/>
    </source>
</evidence>
<dbReference type="GO" id="GO:0016740">
    <property type="term" value="F:transferase activity"/>
    <property type="evidence" value="ECO:0007669"/>
    <property type="project" value="UniProtKB-KW"/>
</dbReference>
<dbReference type="SUPFAM" id="SSF56112">
    <property type="entry name" value="Protein kinase-like (PK-like)"/>
    <property type="match status" value="1"/>
</dbReference>
<dbReference type="InterPro" id="IPR002575">
    <property type="entry name" value="Aminoglycoside_PTrfase"/>
</dbReference>
<dbReference type="OrthoDB" id="526037at2"/>
<dbReference type="PANTHER" id="PTHR21064">
    <property type="entry name" value="AMINOGLYCOSIDE PHOSPHOTRANSFERASE DOMAIN-CONTAINING PROTEIN-RELATED"/>
    <property type="match status" value="1"/>
</dbReference>
<sequence length="366" mass="43022">MENISLAPEIYQAFGLDRNRFVAKRFGHGYINRTYLLQSYHGKTFLPEGEAYILQKINTQVFTDPDAVASNYRLAAGFLKQHHPDYLFVAPLRTVDAKEYCIWNDEYWRLLPYIPHTVALDAATAPEQAYEAARQFGRLTRYLHDAPLHQFQIVIPNFHNLTLRYSQLQEAIRSAREERREYAEELIEGFLDYSSIAIHFEEIKTEKSFPDRIVHHDAKMNNVLLDEKTFKGVCVIDMDTLMPGKIISDLGDMIRTYVSPVSEEERDFSKIEIRTQYFDALIQGYLDELRDLLTPVEKQSLFYAGLFMTYMQGIRFLTDFLNEDVYYPIQYPEHNFYRAKNQFVLLQQLMSRQDELKAIIQKHLHA</sequence>
<dbReference type="InterPro" id="IPR050249">
    <property type="entry name" value="Pseudomonas-type_ThrB"/>
</dbReference>
<dbReference type="RefSeq" id="WP_092460080.1">
    <property type="nucleotide sequence ID" value="NZ_FPCJ01000001.1"/>
</dbReference>
<keyword evidence="4" id="KW-1185">Reference proteome</keyword>
<evidence type="ECO:0000313" key="3">
    <source>
        <dbReference type="EMBL" id="SFV34046.1"/>
    </source>
</evidence>
<dbReference type="STRING" id="1393122.SAMN05660895_1887"/>
<proteinExistence type="predicted"/>
<feature type="domain" description="Aminoglycoside phosphotransferase" evidence="2">
    <location>
        <begin position="23"/>
        <end position="266"/>
    </location>
</feature>
<evidence type="ECO:0000259" key="2">
    <source>
        <dbReference type="Pfam" id="PF01636"/>
    </source>
</evidence>
<keyword evidence="3" id="KW-0808">Transferase</keyword>
<gene>
    <name evidence="3" type="ORF">SAMN05660895_1887</name>
</gene>
<dbReference type="Proteomes" id="UP000199537">
    <property type="component" value="Unassembled WGS sequence"/>
</dbReference>
<accession>A0A1I7NHM9</accession>
<name>A0A1I7NHM9_9BACT</name>
<evidence type="ECO:0000313" key="4">
    <source>
        <dbReference type="Proteomes" id="UP000199537"/>
    </source>
</evidence>
<dbReference type="AlphaFoldDB" id="A0A1I7NHM9"/>
<dbReference type="Pfam" id="PF01636">
    <property type="entry name" value="APH"/>
    <property type="match status" value="1"/>
</dbReference>
<dbReference type="Gene3D" id="3.90.1200.10">
    <property type="match status" value="1"/>
</dbReference>
<feature type="coiled-coil region" evidence="1">
    <location>
        <begin position="158"/>
        <end position="188"/>
    </location>
</feature>
<dbReference type="EMBL" id="FPCJ01000001">
    <property type="protein sequence ID" value="SFV34046.1"/>
    <property type="molecule type" value="Genomic_DNA"/>
</dbReference>